<reference evidence="2" key="1">
    <citation type="submission" date="2019-08" db="EMBL/GenBank/DDBJ databases">
        <authorList>
            <person name="Kucharzyk K."/>
            <person name="Murdoch R.W."/>
            <person name="Higgins S."/>
            <person name="Loffler F."/>
        </authorList>
    </citation>
    <scope>NUCLEOTIDE SEQUENCE</scope>
</reference>
<accession>A0A645DYI1</accession>
<dbReference type="AlphaFoldDB" id="A0A645DYI1"/>
<feature type="region of interest" description="Disordered" evidence="1">
    <location>
        <begin position="1"/>
        <end position="23"/>
    </location>
</feature>
<dbReference type="EMBL" id="VSSQ01040863">
    <property type="protein sequence ID" value="MPM94188.1"/>
    <property type="molecule type" value="Genomic_DNA"/>
</dbReference>
<name>A0A645DYI1_9ZZZZ</name>
<evidence type="ECO:0000256" key="1">
    <source>
        <dbReference type="SAM" id="MobiDB-lite"/>
    </source>
</evidence>
<organism evidence="2">
    <name type="scientific">bioreactor metagenome</name>
    <dbReference type="NCBI Taxonomy" id="1076179"/>
    <lineage>
        <taxon>unclassified sequences</taxon>
        <taxon>metagenomes</taxon>
        <taxon>ecological metagenomes</taxon>
    </lineage>
</organism>
<sequence>MLDRRQDQLPSGIDSADQLDDDVGLATVDEPLRVVGEQAGGQSGALAG</sequence>
<protein>
    <submittedName>
        <fullName evidence="2">Uncharacterized protein</fullName>
    </submittedName>
</protein>
<comment type="caution">
    <text evidence="2">The sequence shown here is derived from an EMBL/GenBank/DDBJ whole genome shotgun (WGS) entry which is preliminary data.</text>
</comment>
<evidence type="ECO:0000313" key="2">
    <source>
        <dbReference type="EMBL" id="MPM94188.1"/>
    </source>
</evidence>
<proteinExistence type="predicted"/>
<gene>
    <name evidence="2" type="ORF">SDC9_141333</name>
</gene>